<keyword evidence="1" id="KW-1133">Transmembrane helix</keyword>
<organism evidence="2 3">
    <name type="scientific">Fodinibius salicampi</name>
    <dbReference type="NCBI Taxonomy" id="1920655"/>
    <lineage>
        <taxon>Bacteria</taxon>
        <taxon>Pseudomonadati</taxon>
        <taxon>Balneolota</taxon>
        <taxon>Balneolia</taxon>
        <taxon>Balneolales</taxon>
        <taxon>Balneolaceae</taxon>
        <taxon>Fodinibius</taxon>
    </lineage>
</organism>
<evidence type="ECO:0000313" key="2">
    <source>
        <dbReference type="EMBL" id="MCW9711902.1"/>
    </source>
</evidence>
<accession>A0ABT3PVN3</accession>
<dbReference type="EMBL" id="JAJNDC010000001">
    <property type="protein sequence ID" value="MCW9711902.1"/>
    <property type="molecule type" value="Genomic_DNA"/>
</dbReference>
<reference evidence="2 3" key="1">
    <citation type="submission" date="2021-11" db="EMBL/GenBank/DDBJ databases">
        <title>Aliifidinibius sp. nov., a new bacterium isolated from saline soil.</title>
        <authorList>
            <person name="Galisteo C."/>
            <person name="De La Haba R."/>
            <person name="Sanchez-Porro C."/>
            <person name="Ventosa A."/>
        </authorList>
    </citation>
    <scope>NUCLEOTIDE SEQUENCE [LARGE SCALE GENOMIC DNA]</scope>
    <source>
        <strain evidence="2 3">KACC 190600</strain>
    </source>
</reference>
<feature type="transmembrane region" description="Helical" evidence="1">
    <location>
        <begin position="61"/>
        <end position="87"/>
    </location>
</feature>
<feature type="transmembrane region" description="Helical" evidence="1">
    <location>
        <begin position="32"/>
        <end position="55"/>
    </location>
</feature>
<feature type="transmembrane region" description="Helical" evidence="1">
    <location>
        <begin position="151"/>
        <end position="171"/>
    </location>
</feature>
<comment type="caution">
    <text evidence="2">The sequence shown here is derived from an EMBL/GenBank/DDBJ whole genome shotgun (WGS) entry which is preliminary data.</text>
</comment>
<evidence type="ECO:0000313" key="3">
    <source>
        <dbReference type="Proteomes" id="UP001207337"/>
    </source>
</evidence>
<feature type="transmembrane region" description="Helical" evidence="1">
    <location>
        <begin position="6"/>
        <end position="25"/>
    </location>
</feature>
<protein>
    <submittedName>
        <fullName evidence="2">Uncharacterized protein</fullName>
    </submittedName>
</protein>
<feature type="transmembrane region" description="Helical" evidence="1">
    <location>
        <begin position="126"/>
        <end position="144"/>
    </location>
</feature>
<feature type="transmembrane region" description="Helical" evidence="1">
    <location>
        <begin position="177"/>
        <end position="196"/>
    </location>
</feature>
<name>A0ABT3PVN3_9BACT</name>
<keyword evidence="1" id="KW-0812">Transmembrane</keyword>
<keyword evidence="3" id="KW-1185">Reference proteome</keyword>
<evidence type="ECO:0000256" key="1">
    <source>
        <dbReference type="SAM" id="Phobius"/>
    </source>
</evidence>
<sequence length="199" mass="22749">MIPWVDILLIFIGIYASFELIKFARGRGRLKFLGLTIAAGIFAFLEFVVVLNSLFTSSTFAAIASFIIEWGHLFCLAFILSSMAIFIRESKPVFAQFPMAYTALPLFIVISYFFVLDNIVLKEWLFFLYQAGALIIALMMYGVYTYRLNKYIYILAGVVLFLISFITYWSFSGGASSWKYIISVAILTTVFGYKYAHKY</sequence>
<dbReference type="Proteomes" id="UP001207337">
    <property type="component" value="Unassembled WGS sequence"/>
</dbReference>
<keyword evidence="1" id="KW-0472">Membrane</keyword>
<proteinExistence type="predicted"/>
<dbReference type="RefSeq" id="WP_265787463.1">
    <property type="nucleotide sequence ID" value="NZ_BAABRS010000001.1"/>
</dbReference>
<gene>
    <name evidence="2" type="ORF">LQ318_03200</name>
</gene>
<feature type="transmembrane region" description="Helical" evidence="1">
    <location>
        <begin position="99"/>
        <end position="120"/>
    </location>
</feature>